<dbReference type="Pfam" id="PF07007">
    <property type="entry name" value="LprI"/>
    <property type="match status" value="1"/>
</dbReference>
<dbReference type="EMBL" id="JARVII010000001">
    <property type="protein sequence ID" value="MDG9698242.1"/>
    <property type="molecule type" value="Genomic_DNA"/>
</dbReference>
<keyword evidence="1" id="KW-0175">Coiled coil</keyword>
<evidence type="ECO:0000313" key="4">
    <source>
        <dbReference type="EMBL" id="MDG9698242.1"/>
    </source>
</evidence>
<feature type="chain" id="PRO_5043499074" evidence="2">
    <location>
        <begin position="34"/>
        <end position="146"/>
    </location>
</feature>
<feature type="coiled-coil region" evidence="1">
    <location>
        <begin position="56"/>
        <end position="83"/>
    </location>
</feature>
<dbReference type="Gene3D" id="1.20.1270.180">
    <property type="match status" value="1"/>
</dbReference>
<organism evidence="4 5">
    <name type="scientific">Ottowia cancrivicina</name>
    <dbReference type="NCBI Taxonomy" id="3040346"/>
    <lineage>
        <taxon>Bacteria</taxon>
        <taxon>Pseudomonadati</taxon>
        <taxon>Pseudomonadota</taxon>
        <taxon>Betaproteobacteria</taxon>
        <taxon>Burkholderiales</taxon>
        <taxon>Comamonadaceae</taxon>
        <taxon>Ottowia</taxon>
    </lineage>
</organism>
<comment type="caution">
    <text evidence="4">The sequence shown here is derived from an EMBL/GenBank/DDBJ whole genome shotgun (WGS) entry which is preliminary data.</text>
</comment>
<keyword evidence="2" id="KW-0732">Signal</keyword>
<protein>
    <submittedName>
        <fullName evidence="4">Lysozyme inhibitor LprI family protein</fullName>
    </submittedName>
</protein>
<dbReference type="AlphaFoldDB" id="A0AAW6RI00"/>
<feature type="domain" description="Lysozyme inhibitor LprI-like N-terminal" evidence="3">
    <location>
        <begin position="45"/>
        <end position="136"/>
    </location>
</feature>
<evidence type="ECO:0000256" key="1">
    <source>
        <dbReference type="SAM" id="Coils"/>
    </source>
</evidence>
<proteinExistence type="predicted"/>
<dbReference type="Proteomes" id="UP001237156">
    <property type="component" value="Unassembled WGS sequence"/>
</dbReference>
<sequence>MAIMKSANGTFKRVLATTLIAACCAGGVTTVSAAPQSDQFSDIDCSKEQESMLGMKVCAGRELAKTEKELKAQRQKMLKAADKDMRKSMNKWFKASDAYADAMCEVEGQRYAGGSMQGLVIGVCLNGEYGRQLKELKDLENRPEGS</sequence>
<dbReference type="InterPro" id="IPR009739">
    <property type="entry name" value="LprI-like_N"/>
</dbReference>
<gene>
    <name evidence="4" type="ORF">QB898_00645</name>
</gene>
<evidence type="ECO:0000256" key="2">
    <source>
        <dbReference type="SAM" id="SignalP"/>
    </source>
</evidence>
<dbReference type="RefSeq" id="WP_279523391.1">
    <property type="nucleotide sequence ID" value="NZ_JARVII010000001.1"/>
</dbReference>
<accession>A0AAW6RI00</accession>
<feature type="signal peptide" evidence="2">
    <location>
        <begin position="1"/>
        <end position="33"/>
    </location>
</feature>
<name>A0AAW6RI00_9BURK</name>
<keyword evidence="5" id="KW-1185">Reference proteome</keyword>
<reference evidence="4 5" key="1">
    <citation type="submission" date="2023-04" db="EMBL/GenBank/DDBJ databases">
        <title>Ottowia paracancer sp. nov., isolated from human stomach.</title>
        <authorList>
            <person name="Song Y."/>
        </authorList>
    </citation>
    <scope>NUCLEOTIDE SEQUENCE [LARGE SCALE GENOMIC DNA]</scope>
    <source>
        <strain evidence="4 5">10c7w1</strain>
    </source>
</reference>
<evidence type="ECO:0000313" key="5">
    <source>
        <dbReference type="Proteomes" id="UP001237156"/>
    </source>
</evidence>
<evidence type="ECO:0000259" key="3">
    <source>
        <dbReference type="Pfam" id="PF07007"/>
    </source>
</evidence>